<dbReference type="OrthoDB" id="2139939at2759"/>
<comment type="caution">
    <text evidence="2">The sequence shown here is derived from an EMBL/GenBank/DDBJ whole genome shotgun (WGS) entry which is preliminary data.</text>
</comment>
<feature type="compositionally biased region" description="Basic and acidic residues" evidence="1">
    <location>
        <begin position="536"/>
        <end position="546"/>
    </location>
</feature>
<proteinExistence type="predicted"/>
<reference evidence="2 3" key="1">
    <citation type="journal article" date="2017" name="Nat. Ecol. Evol.">
        <title>Scallop genome provides insights into evolution of bilaterian karyotype and development.</title>
        <authorList>
            <person name="Wang S."/>
            <person name="Zhang J."/>
            <person name="Jiao W."/>
            <person name="Li J."/>
            <person name="Xun X."/>
            <person name="Sun Y."/>
            <person name="Guo X."/>
            <person name="Huan P."/>
            <person name="Dong B."/>
            <person name="Zhang L."/>
            <person name="Hu X."/>
            <person name="Sun X."/>
            <person name="Wang J."/>
            <person name="Zhao C."/>
            <person name="Wang Y."/>
            <person name="Wang D."/>
            <person name="Huang X."/>
            <person name="Wang R."/>
            <person name="Lv J."/>
            <person name="Li Y."/>
            <person name="Zhang Z."/>
            <person name="Liu B."/>
            <person name="Lu W."/>
            <person name="Hui Y."/>
            <person name="Liang J."/>
            <person name="Zhou Z."/>
            <person name="Hou R."/>
            <person name="Li X."/>
            <person name="Liu Y."/>
            <person name="Li H."/>
            <person name="Ning X."/>
            <person name="Lin Y."/>
            <person name="Zhao L."/>
            <person name="Xing Q."/>
            <person name="Dou J."/>
            <person name="Li Y."/>
            <person name="Mao J."/>
            <person name="Guo H."/>
            <person name="Dou H."/>
            <person name="Li T."/>
            <person name="Mu C."/>
            <person name="Jiang W."/>
            <person name="Fu Q."/>
            <person name="Fu X."/>
            <person name="Miao Y."/>
            <person name="Liu J."/>
            <person name="Yu Q."/>
            <person name="Li R."/>
            <person name="Liao H."/>
            <person name="Li X."/>
            <person name="Kong Y."/>
            <person name="Jiang Z."/>
            <person name="Chourrout D."/>
            <person name="Li R."/>
            <person name="Bao Z."/>
        </authorList>
    </citation>
    <scope>NUCLEOTIDE SEQUENCE [LARGE SCALE GENOMIC DNA]</scope>
    <source>
        <strain evidence="2 3">PY_sf001</strain>
    </source>
</reference>
<feature type="compositionally biased region" description="Basic and acidic residues" evidence="1">
    <location>
        <begin position="92"/>
        <end position="104"/>
    </location>
</feature>
<accession>A0A210QFH4</accession>
<feature type="region of interest" description="Disordered" evidence="1">
    <location>
        <begin position="390"/>
        <end position="421"/>
    </location>
</feature>
<evidence type="ECO:0000313" key="3">
    <source>
        <dbReference type="Proteomes" id="UP000242188"/>
    </source>
</evidence>
<name>A0A210QFH4_MIZYE</name>
<dbReference type="PANTHER" id="PTHR34117:SF1">
    <property type="entry name" value="STYLE CELL-CYCLE INHIBITOR 1"/>
    <property type="match status" value="1"/>
</dbReference>
<dbReference type="EMBL" id="NEDP02003883">
    <property type="protein sequence ID" value="OWF47492.1"/>
    <property type="molecule type" value="Genomic_DNA"/>
</dbReference>
<protein>
    <submittedName>
        <fullName evidence="2">Eukaryotic translation initiation factor 3 subunit A</fullName>
    </submittedName>
</protein>
<feature type="region of interest" description="Disordered" evidence="1">
    <location>
        <begin position="771"/>
        <end position="792"/>
    </location>
</feature>
<feature type="compositionally biased region" description="Polar residues" evidence="1">
    <location>
        <begin position="771"/>
        <end position="787"/>
    </location>
</feature>
<gene>
    <name evidence="2" type="ORF">KP79_PYT07724</name>
</gene>
<keyword evidence="2" id="KW-0648">Protein biosynthesis</keyword>
<feature type="region of interest" description="Disordered" evidence="1">
    <location>
        <begin position="994"/>
        <end position="1234"/>
    </location>
</feature>
<feature type="region of interest" description="Disordered" evidence="1">
    <location>
        <begin position="435"/>
        <end position="482"/>
    </location>
</feature>
<dbReference type="GO" id="GO:0003743">
    <property type="term" value="F:translation initiation factor activity"/>
    <property type="evidence" value="ECO:0007669"/>
    <property type="project" value="UniProtKB-KW"/>
</dbReference>
<dbReference type="STRING" id="6573.A0A210QFH4"/>
<feature type="region of interest" description="Disordered" evidence="1">
    <location>
        <begin position="1"/>
        <end position="104"/>
    </location>
</feature>
<organism evidence="2 3">
    <name type="scientific">Mizuhopecten yessoensis</name>
    <name type="common">Japanese scallop</name>
    <name type="synonym">Patinopecten yessoensis</name>
    <dbReference type="NCBI Taxonomy" id="6573"/>
    <lineage>
        <taxon>Eukaryota</taxon>
        <taxon>Metazoa</taxon>
        <taxon>Spiralia</taxon>
        <taxon>Lophotrochozoa</taxon>
        <taxon>Mollusca</taxon>
        <taxon>Bivalvia</taxon>
        <taxon>Autobranchia</taxon>
        <taxon>Pteriomorphia</taxon>
        <taxon>Pectinida</taxon>
        <taxon>Pectinoidea</taxon>
        <taxon>Pectinidae</taxon>
        <taxon>Mizuhopecten</taxon>
    </lineage>
</organism>
<dbReference type="InterPro" id="IPR044688">
    <property type="entry name" value="SCI-1-like"/>
</dbReference>
<feature type="region of interest" description="Disordered" evidence="1">
    <location>
        <begin position="347"/>
        <end position="371"/>
    </location>
</feature>
<evidence type="ECO:0000313" key="2">
    <source>
        <dbReference type="EMBL" id="OWF47492.1"/>
    </source>
</evidence>
<keyword evidence="2" id="KW-0396">Initiation factor</keyword>
<keyword evidence="3" id="KW-1185">Reference proteome</keyword>
<feature type="region of interest" description="Disordered" evidence="1">
    <location>
        <begin position="531"/>
        <end position="551"/>
    </location>
</feature>
<dbReference type="Proteomes" id="UP000242188">
    <property type="component" value="Unassembled WGS sequence"/>
</dbReference>
<evidence type="ECO:0000256" key="1">
    <source>
        <dbReference type="SAM" id="MobiDB-lite"/>
    </source>
</evidence>
<dbReference type="PANTHER" id="PTHR34117">
    <property type="entry name" value="STYLE CELL-CYCLE INHIBITOR 1"/>
    <property type="match status" value="1"/>
</dbReference>
<feature type="region of interest" description="Disordered" evidence="1">
    <location>
        <begin position="221"/>
        <end position="240"/>
    </location>
</feature>
<feature type="compositionally biased region" description="Polar residues" evidence="1">
    <location>
        <begin position="411"/>
        <end position="421"/>
    </location>
</feature>
<sequence>MDIFRNKKRTVLSVADEHSQSPKSHKKKKDGSSKVLAAKTKNELQYQYSDEEFVCSSSDSQPSSEEETDSSGDDMNQASQTQRTLARRLTRREKQREELIRKKKEQNKISMDDFLNKQVEFHTWIEEEKHKLYNQISSPKKKVYFKTFMKLWNKRKLSQKYYRGSEEIQSPHLSQNTGNFNVFDEPDEFSHLTAIKRPKSKRLSVENGGFLDSPFSTFGKTPPKLQHQISDKENSTPVRPVRTFASPTLRTIKNSHVSPILELSEYQIPLNSVRVPSLSSNEDINCAANSRLIHPYSVMPLPWVTDSDTSSVKSEITDDEDHSKMTQPVTSVVYALPRKIPTKKAIVQEKKSSQPPPVPPKPRSGLVNYSSSVDSNSGYNVIYPRSAPDSVSIGSGQSGVGHRPMVDCRSNRSSLSDPGQRNVYQSLDSISLNSVESDPGYRVIPPCPATDDHSTKSMSCSSSVIESDEDLPLPPPPEIPSLLLDYTQSDLPPPPDSLLPDISKCNTQDFPSVPIKIIDSSLKDQVTDVSNNKVKKPVDQKSDDTKSMSGRFAESHTTNSVAHQPIITNLQSSSVVSPQKGSLGWCRAVTAKPFTALTRTVSKVTLLQGPDSDPYNSLPLQDRQPQQREVNIYHRSGITSCDVRTDMTESVTFGNGCLKLDVLRKGTPGVKPVICDSITADKFEMSTHSHKEGEKTYVRKESIANQDSPGTTGAETVDKVMSPRYVEFDPIRKTTVEAVPSRQNNHGTANIDTGDEVVSPGYVELDASRNTNEGMVSSRQDSPGTTETGDRVVSPGYVALDSIKSMNPIISSDASRTAVSHLPMYAVPKEVCLSSLPTHTSAAKVWGSVGTVSSVSDYMSMDVRSQEVENTPGFTGNILKEPDVEISPNVTTRRGRRRKTLRQGSTVAMESCPTLEELNLSRDIQDRELVDKLQEEESVFQTKDCTLQIENHMFTHLNNRHHSDKSDFIIETHSSSFGIDSSNDAKQQFYKEQLQGSLSTDPQPPMSLSTGQEPPSSLSTDQQPAWSLSTDQQPALSLSTDQQPARSLSTDQQPPMSPSTNQQPARFLSTDQQPAGLLSTNKQPARLLSTNQQPPRCLSTDEQPASLLSTDQQPLMSPSTDQQPMRSLSTDQQPPMSPSTDQQPARFLSTDQQPARLLSTDQQPTRLLSTDQQPVRSLSTDQQPARLLSTDQQPARLLSTEQQPPRSLRTDNQPADSSRINHTAIHSTSKMKTASSVFPDSIEEAISYCKVTSSVSSPVVAQCNLNPIHIFDPRSKKGHVRNASISAPKWASSCVQTAHYPDHPPSKSVRNPSVSAPKFVPDNGKPLHNAHPPVKSVHLRNPSLSASQQMTPCSLTVLTQSPRKIQNFRNRIPSKKNPVANGDKKPDNQICHFPQAPGAPKQASTVNSQTVCRGNVVEDRMEMLETDIDNVPITTQGSPDTQVVEKSSLQRVESSETIIW</sequence>
<feature type="compositionally biased region" description="Basic residues" evidence="1">
    <location>
        <begin position="1"/>
        <end position="10"/>
    </location>
</feature>